<gene>
    <name evidence="10" type="ORF">M231_00014</name>
</gene>
<evidence type="ECO:0000256" key="8">
    <source>
        <dbReference type="RuleBase" id="RU000461"/>
    </source>
</evidence>
<evidence type="ECO:0000256" key="1">
    <source>
        <dbReference type="ARBA" id="ARBA00001971"/>
    </source>
</evidence>
<dbReference type="GO" id="GO:0020037">
    <property type="term" value="F:heme binding"/>
    <property type="evidence" value="ECO:0007669"/>
    <property type="project" value="InterPro"/>
</dbReference>
<name>A0A4Q1BWD9_TREME</name>
<evidence type="ECO:0000256" key="9">
    <source>
        <dbReference type="SAM" id="MobiDB-lite"/>
    </source>
</evidence>
<dbReference type="STRING" id="5217.A0A4Q1BWD9"/>
<evidence type="ECO:0000256" key="6">
    <source>
        <dbReference type="ARBA" id="ARBA00023004"/>
    </source>
</evidence>
<feature type="compositionally biased region" description="Polar residues" evidence="9">
    <location>
        <begin position="519"/>
        <end position="529"/>
    </location>
</feature>
<dbReference type="InterPro" id="IPR047146">
    <property type="entry name" value="Cyt_P450_E_CYP52_fungi"/>
</dbReference>
<keyword evidence="5 8" id="KW-0560">Oxidoreductase</keyword>
<sequence>MSSWILLLGIIIIPLLFLRRWLSLRHDLQSAARLGARPIPVVKGKWPLNFDVVLSWTKWSQDEVGRMLFELEKKYGTTFNTRTLGEDQIISSDPIVLRHVFMTGFDNFVKGPKFHTRTRGYLGDGIFNTDGSTWHSHRTTLRPFFRAERIRPELFEPIIDKFLLSLPTAASLRPDHPVPHKDIITASPPFTTPNEHSASLADSKTTFDGNTTKAFDMQALLGRLTLQIALLWLTGEDISSNLSDNDNSSVLPRTPEWRQALSELPAALKQAQEIVAFRLKIGWPWRFLELGRLPLRKPMKTVHAFFRPLIDEAHLRQSGTSLLDALVHQDGMSKEKVQDQLINVLLAARDTTTVLLTCCTYLSLLQPHLQDVLYEEIRQYDKRHSLDHSQHEDAVYKNEYDTGDNQKSTNHLDYSENHESEMGYSREGHVEEVRMTRTALKELTKCRAFIDETLRLFPPVPINVRRAVNDCVIPTSQGPMFMKGGTTIILCPLLMQRSSDYWEDPLEFKLDRWARPEETNPSSVQNPASKPTHMQRDVVEKQSKNQRKETDGEVNREKRQKEEQSYMPWNVGPRTCLGQNMAIAVSMTFLVKWVRYLHRMKEEGVELVLAESPTALRSGKGDQDDGDGKIPGWWFIHGDGRLRDGRDKVWMTSNMTLNVKGGLWVKQVPSSNVPRPV</sequence>
<comment type="caution">
    <text evidence="10">The sequence shown here is derived from an EMBL/GenBank/DDBJ whole genome shotgun (WGS) entry which is preliminary data.</text>
</comment>
<dbReference type="EMBL" id="SDIL01000001">
    <property type="protein sequence ID" value="RXK42460.1"/>
    <property type="molecule type" value="Genomic_DNA"/>
</dbReference>
<evidence type="ECO:0000256" key="7">
    <source>
        <dbReference type="ARBA" id="ARBA00023033"/>
    </source>
</evidence>
<dbReference type="PANTHER" id="PTHR24287:SF1">
    <property type="entry name" value="P450, PUTATIVE (EUROFUNG)-RELATED"/>
    <property type="match status" value="1"/>
</dbReference>
<evidence type="ECO:0000256" key="4">
    <source>
        <dbReference type="ARBA" id="ARBA00022723"/>
    </source>
</evidence>
<dbReference type="Pfam" id="PF00067">
    <property type="entry name" value="p450"/>
    <property type="match status" value="2"/>
</dbReference>
<keyword evidence="11" id="KW-1185">Reference proteome</keyword>
<evidence type="ECO:0000256" key="5">
    <source>
        <dbReference type="ARBA" id="ARBA00023002"/>
    </source>
</evidence>
<dbReference type="PANTHER" id="PTHR24287">
    <property type="entry name" value="P450, PUTATIVE (EUROFUNG)-RELATED"/>
    <property type="match status" value="1"/>
</dbReference>
<accession>A0A4Q1BWD9</accession>
<dbReference type="SUPFAM" id="SSF48264">
    <property type="entry name" value="Cytochrome P450"/>
    <property type="match status" value="1"/>
</dbReference>
<keyword evidence="7 8" id="KW-0503">Monooxygenase</keyword>
<dbReference type="Proteomes" id="UP000289152">
    <property type="component" value="Unassembled WGS sequence"/>
</dbReference>
<dbReference type="PROSITE" id="PS00086">
    <property type="entry name" value="CYTOCHROME_P450"/>
    <property type="match status" value="1"/>
</dbReference>
<proteinExistence type="inferred from homology"/>
<dbReference type="GO" id="GO:0016705">
    <property type="term" value="F:oxidoreductase activity, acting on paired donors, with incorporation or reduction of molecular oxygen"/>
    <property type="evidence" value="ECO:0007669"/>
    <property type="project" value="InterPro"/>
</dbReference>
<keyword evidence="6 8" id="KW-0408">Iron</keyword>
<evidence type="ECO:0000313" key="11">
    <source>
        <dbReference type="Proteomes" id="UP000289152"/>
    </source>
</evidence>
<dbReference type="GO" id="GO:0004497">
    <property type="term" value="F:monooxygenase activity"/>
    <property type="evidence" value="ECO:0007669"/>
    <property type="project" value="UniProtKB-KW"/>
</dbReference>
<reference evidence="10 11" key="1">
    <citation type="submission" date="2016-06" db="EMBL/GenBank/DDBJ databases">
        <title>Evolution of pathogenesis and genome organization in the Tremellales.</title>
        <authorList>
            <person name="Cuomo C."/>
            <person name="Litvintseva A."/>
            <person name="Heitman J."/>
            <person name="Chen Y."/>
            <person name="Sun S."/>
            <person name="Springer D."/>
            <person name="Dromer F."/>
            <person name="Young S."/>
            <person name="Zeng Q."/>
            <person name="Chapman S."/>
            <person name="Gujja S."/>
            <person name="Saif S."/>
            <person name="Birren B."/>
        </authorList>
    </citation>
    <scope>NUCLEOTIDE SEQUENCE [LARGE SCALE GENOMIC DNA]</scope>
    <source>
        <strain evidence="10 11">ATCC 28783</strain>
    </source>
</reference>
<comment type="cofactor">
    <cofactor evidence="1">
        <name>heme</name>
        <dbReference type="ChEBI" id="CHEBI:30413"/>
    </cofactor>
</comment>
<evidence type="ECO:0000256" key="2">
    <source>
        <dbReference type="ARBA" id="ARBA00010617"/>
    </source>
</evidence>
<feature type="region of interest" description="Disordered" evidence="9">
    <location>
        <begin position="513"/>
        <end position="566"/>
    </location>
</feature>
<organism evidence="10 11">
    <name type="scientific">Tremella mesenterica</name>
    <name type="common">Jelly fungus</name>
    <dbReference type="NCBI Taxonomy" id="5217"/>
    <lineage>
        <taxon>Eukaryota</taxon>
        <taxon>Fungi</taxon>
        <taxon>Dikarya</taxon>
        <taxon>Basidiomycota</taxon>
        <taxon>Agaricomycotina</taxon>
        <taxon>Tremellomycetes</taxon>
        <taxon>Tremellales</taxon>
        <taxon>Tremellaceae</taxon>
        <taxon>Tremella</taxon>
    </lineage>
</organism>
<comment type="similarity">
    <text evidence="2 8">Belongs to the cytochrome P450 family.</text>
</comment>
<dbReference type="AlphaFoldDB" id="A0A4Q1BWD9"/>
<dbReference type="InParanoid" id="A0A4Q1BWD9"/>
<evidence type="ECO:0000256" key="3">
    <source>
        <dbReference type="ARBA" id="ARBA00022617"/>
    </source>
</evidence>
<keyword evidence="4 8" id="KW-0479">Metal-binding</keyword>
<dbReference type="InterPro" id="IPR001128">
    <property type="entry name" value="Cyt_P450"/>
</dbReference>
<dbReference type="InterPro" id="IPR017972">
    <property type="entry name" value="Cyt_P450_CS"/>
</dbReference>
<evidence type="ECO:0000313" key="10">
    <source>
        <dbReference type="EMBL" id="RXK42460.1"/>
    </source>
</evidence>
<dbReference type="VEuPathDB" id="FungiDB:TREMEDRAFT_72868"/>
<dbReference type="Gene3D" id="1.10.630.10">
    <property type="entry name" value="Cytochrome P450"/>
    <property type="match status" value="1"/>
</dbReference>
<evidence type="ECO:0008006" key="12">
    <source>
        <dbReference type="Google" id="ProtNLM"/>
    </source>
</evidence>
<protein>
    <recommendedName>
        <fullName evidence="12">Cytochrome P450</fullName>
    </recommendedName>
</protein>
<keyword evidence="3 8" id="KW-0349">Heme</keyword>
<feature type="compositionally biased region" description="Basic and acidic residues" evidence="9">
    <location>
        <begin position="534"/>
        <end position="564"/>
    </location>
</feature>
<dbReference type="OrthoDB" id="1470350at2759"/>
<dbReference type="InterPro" id="IPR036396">
    <property type="entry name" value="Cyt_P450_sf"/>
</dbReference>
<dbReference type="GO" id="GO:0005506">
    <property type="term" value="F:iron ion binding"/>
    <property type="evidence" value="ECO:0007669"/>
    <property type="project" value="InterPro"/>
</dbReference>